<keyword evidence="1" id="KW-0472">Membrane</keyword>
<dbReference type="AlphaFoldDB" id="A0A101UZT3"/>
<dbReference type="Proteomes" id="UP000053260">
    <property type="component" value="Unassembled WGS sequence"/>
</dbReference>
<evidence type="ECO:0000256" key="1">
    <source>
        <dbReference type="SAM" id="Phobius"/>
    </source>
</evidence>
<dbReference type="EMBL" id="LMXB01000048">
    <property type="protein sequence ID" value="KUO19844.1"/>
    <property type="molecule type" value="Genomic_DNA"/>
</dbReference>
<organism evidence="2 3">
    <name type="scientific">Streptomyces dysideae</name>
    <dbReference type="NCBI Taxonomy" id="909626"/>
    <lineage>
        <taxon>Bacteria</taxon>
        <taxon>Bacillati</taxon>
        <taxon>Actinomycetota</taxon>
        <taxon>Actinomycetes</taxon>
        <taxon>Kitasatosporales</taxon>
        <taxon>Streptomycetaceae</taxon>
        <taxon>Streptomyces</taxon>
    </lineage>
</organism>
<comment type="caution">
    <text evidence="2">The sequence shown here is derived from an EMBL/GenBank/DDBJ whole genome shotgun (WGS) entry which is preliminary data.</text>
</comment>
<reference evidence="2 3" key="1">
    <citation type="submission" date="2015-10" db="EMBL/GenBank/DDBJ databases">
        <title>Draft genome sequence of Streptomyces sp. RV15, isolated from a marine sponge.</title>
        <authorList>
            <person name="Ruckert C."/>
            <person name="Abdelmohsen U.R."/>
            <person name="Winkler A."/>
            <person name="Hentschel U."/>
            <person name="Kalinowski J."/>
            <person name="Kampfer P."/>
            <person name="Glaeser S."/>
        </authorList>
    </citation>
    <scope>NUCLEOTIDE SEQUENCE [LARGE SCALE GENOMIC DNA]</scope>
    <source>
        <strain evidence="2 3">RV15</strain>
    </source>
</reference>
<keyword evidence="1" id="KW-0812">Transmembrane</keyword>
<sequence length="156" mass="16241">MGVSLSLAGPAAIAVALTLLPGEPVVPEAAAFTLFGLVFPVFGSAMLRCHRAGVQTRGPEFLDLLWHTPRWLQAVAGTLAAGVVLCVAIGGAPAVNNHGDREPVSRATYESALKSGARWFDSGATLFFAVSAVMVAAACRAEEESLARWRGAQHDA</sequence>
<evidence type="ECO:0000313" key="2">
    <source>
        <dbReference type="EMBL" id="KUO19844.1"/>
    </source>
</evidence>
<keyword evidence="1" id="KW-1133">Transmembrane helix</keyword>
<protein>
    <submittedName>
        <fullName evidence="2">Uncharacterized protein</fullName>
    </submittedName>
</protein>
<evidence type="ECO:0000313" key="3">
    <source>
        <dbReference type="Proteomes" id="UP000053260"/>
    </source>
</evidence>
<gene>
    <name evidence="2" type="ORF">AQJ91_17950</name>
</gene>
<feature type="transmembrane region" description="Helical" evidence="1">
    <location>
        <begin position="119"/>
        <end position="139"/>
    </location>
</feature>
<accession>A0A101UZT3</accession>
<keyword evidence="3" id="KW-1185">Reference proteome</keyword>
<feature type="transmembrane region" description="Helical" evidence="1">
    <location>
        <begin position="30"/>
        <end position="50"/>
    </location>
</feature>
<feature type="transmembrane region" description="Helical" evidence="1">
    <location>
        <begin position="71"/>
        <end position="95"/>
    </location>
</feature>
<name>A0A101UZT3_9ACTN</name>
<proteinExistence type="predicted"/>